<dbReference type="InterPro" id="IPR000089">
    <property type="entry name" value="Biotin_lipoyl"/>
</dbReference>
<proteinExistence type="inferred from homology"/>
<reference evidence="5 6" key="1">
    <citation type="submission" date="2016-03" db="EMBL/GenBank/DDBJ databases">
        <title>Genome sequencing of Psychrobacter alimentarius PAMC 27889.</title>
        <authorList>
            <person name="Lee J."/>
            <person name="Kim O.-S."/>
        </authorList>
    </citation>
    <scope>NUCLEOTIDE SEQUENCE [LARGE SCALE GENOMIC DNA]</scope>
    <source>
        <strain evidence="5 6">PAMC 27889</strain>
    </source>
</reference>
<dbReference type="InterPro" id="IPR002930">
    <property type="entry name" value="GCV_H"/>
</dbReference>
<dbReference type="Pfam" id="PF01597">
    <property type="entry name" value="GCV_H"/>
    <property type="match status" value="1"/>
</dbReference>
<dbReference type="HAMAP" id="MF_00272">
    <property type="entry name" value="GcvH"/>
    <property type="match status" value="1"/>
</dbReference>
<dbReference type="PROSITE" id="PS50968">
    <property type="entry name" value="BIOTINYL_LIPOYL"/>
    <property type="match status" value="1"/>
</dbReference>
<dbReference type="InterPro" id="IPR017453">
    <property type="entry name" value="GCV_H_sub"/>
</dbReference>
<protein>
    <recommendedName>
        <fullName evidence="3">Glycine cleavage system H protein</fullName>
    </recommendedName>
</protein>
<evidence type="ECO:0000256" key="1">
    <source>
        <dbReference type="ARBA" id="ARBA00009249"/>
    </source>
</evidence>
<evidence type="ECO:0000256" key="3">
    <source>
        <dbReference type="HAMAP-Rule" id="MF_00272"/>
    </source>
</evidence>
<dbReference type="InterPro" id="IPR003016">
    <property type="entry name" value="2-oxoA_DH_lipoyl-BS"/>
</dbReference>
<dbReference type="Gene3D" id="2.40.50.100">
    <property type="match status" value="1"/>
</dbReference>
<organism evidence="5 6">
    <name type="scientific">Psychrobacter alimentarius</name>
    <dbReference type="NCBI Taxonomy" id="261164"/>
    <lineage>
        <taxon>Bacteria</taxon>
        <taxon>Pseudomonadati</taxon>
        <taxon>Pseudomonadota</taxon>
        <taxon>Gammaproteobacteria</taxon>
        <taxon>Moraxellales</taxon>
        <taxon>Moraxellaceae</taxon>
        <taxon>Psychrobacter</taxon>
    </lineage>
</organism>
<comment type="cofactor">
    <cofactor evidence="3">
        <name>(R)-lipoate</name>
        <dbReference type="ChEBI" id="CHEBI:83088"/>
    </cofactor>
    <text evidence="3">Binds 1 lipoyl cofactor covalently.</text>
</comment>
<evidence type="ECO:0000313" key="5">
    <source>
        <dbReference type="EMBL" id="AMT97367.1"/>
    </source>
</evidence>
<dbReference type="Proteomes" id="UP000076104">
    <property type="component" value="Chromosome"/>
</dbReference>
<keyword evidence="2 3" id="KW-0450">Lipoyl</keyword>
<evidence type="ECO:0000256" key="2">
    <source>
        <dbReference type="ARBA" id="ARBA00022823"/>
    </source>
</evidence>
<name>A0ABM5ZZD6_9GAMM</name>
<evidence type="ECO:0000313" key="6">
    <source>
        <dbReference type="Proteomes" id="UP000076104"/>
    </source>
</evidence>
<dbReference type="EMBL" id="CP014945">
    <property type="protein sequence ID" value="AMT97367.1"/>
    <property type="molecule type" value="Genomic_DNA"/>
</dbReference>
<feature type="modified residue" description="N6-lipoyllysine" evidence="3">
    <location>
        <position position="65"/>
    </location>
</feature>
<comment type="function">
    <text evidence="3">The glycine cleavage system catalyzes the degradation of glycine. The H protein shuttles the methylamine group of glycine from the P protein to the T protein.</text>
</comment>
<dbReference type="PANTHER" id="PTHR11715:SF3">
    <property type="entry name" value="GLYCINE CLEAVAGE SYSTEM H PROTEIN-RELATED"/>
    <property type="match status" value="1"/>
</dbReference>
<dbReference type="GeneID" id="33059703"/>
<dbReference type="RefSeq" id="WP_062844936.1">
    <property type="nucleotide sequence ID" value="NZ_CP014945.1"/>
</dbReference>
<dbReference type="NCBIfam" id="NF002270">
    <property type="entry name" value="PRK01202.1"/>
    <property type="match status" value="1"/>
</dbReference>
<keyword evidence="6" id="KW-1185">Reference proteome</keyword>
<dbReference type="NCBIfam" id="TIGR00527">
    <property type="entry name" value="gcvH"/>
    <property type="match status" value="1"/>
</dbReference>
<dbReference type="CDD" id="cd06848">
    <property type="entry name" value="GCS_H"/>
    <property type="match status" value="1"/>
</dbReference>
<evidence type="ECO:0000259" key="4">
    <source>
        <dbReference type="PROSITE" id="PS50968"/>
    </source>
</evidence>
<dbReference type="PROSITE" id="PS00189">
    <property type="entry name" value="LIPOYL"/>
    <property type="match status" value="1"/>
</dbReference>
<feature type="domain" description="Lipoyl-binding" evidence="4">
    <location>
        <begin position="24"/>
        <end position="106"/>
    </location>
</feature>
<dbReference type="PANTHER" id="PTHR11715">
    <property type="entry name" value="GLYCINE CLEAVAGE SYSTEM H PROTEIN"/>
    <property type="match status" value="1"/>
</dbReference>
<dbReference type="InterPro" id="IPR011053">
    <property type="entry name" value="Single_hybrid_motif"/>
</dbReference>
<dbReference type="SUPFAM" id="SSF51230">
    <property type="entry name" value="Single hybrid motif"/>
    <property type="match status" value="1"/>
</dbReference>
<accession>A0ABM5ZZD6</accession>
<sequence>MSNIPAELKYIASHEWLRLEDDGTITVGITDHAQDLLGDVVFVELPDVGDIIAVDDEISVVESVKAASDVYAPISGEVVEINEALEDDPEIINSDPYGAGWFFRIKPDNIADYEALMTADEYENEL</sequence>
<comment type="subunit">
    <text evidence="3">The glycine cleavage system is composed of four proteins: P, T, L and H.</text>
</comment>
<dbReference type="InterPro" id="IPR033753">
    <property type="entry name" value="GCV_H/Fam206"/>
</dbReference>
<gene>
    <name evidence="3" type="primary">gcvH</name>
    <name evidence="5" type="ORF">A3K91_1769</name>
</gene>
<comment type="similarity">
    <text evidence="1 3">Belongs to the GcvH family.</text>
</comment>